<sequence>MSDKDLDLEDNADSRIYEVGYLLVPTIEEGGIPAVYGNLKELVLSLSGQVISDEIPRMRELAYTLGKDVQNVRNKFDTAYFGWTKFEMEPEKVLELKKKLDLDSNFLRFLIIKTIKENTVAARRFIRRDTIHRKTPGVGGTDIGVPVEINKEEIDKEIEAMVAI</sequence>
<organism evidence="4 5">
    <name type="scientific">Candidatus Nomurabacteria bacterium RIFCSPLOWO2_01_FULL_39_17</name>
    <dbReference type="NCBI Taxonomy" id="1801770"/>
    <lineage>
        <taxon>Bacteria</taxon>
        <taxon>Candidatus Nomuraibacteriota</taxon>
    </lineage>
</organism>
<accession>A0A1F6WWI9</accession>
<dbReference type="GO" id="GO:1990904">
    <property type="term" value="C:ribonucleoprotein complex"/>
    <property type="evidence" value="ECO:0007669"/>
    <property type="project" value="UniProtKB-KW"/>
</dbReference>
<comment type="similarity">
    <text evidence="1 3">Belongs to the bacterial ribosomal protein bS6 family.</text>
</comment>
<keyword evidence="3" id="KW-0689">Ribosomal protein</keyword>
<dbReference type="GO" id="GO:0019843">
    <property type="term" value="F:rRNA binding"/>
    <property type="evidence" value="ECO:0007669"/>
    <property type="project" value="UniProtKB-UniRule"/>
</dbReference>
<dbReference type="SUPFAM" id="SSF54995">
    <property type="entry name" value="Ribosomal protein S6"/>
    <property type="match status" value="1"/>
</dbReference>
<evidence type="ECO:0000256" key="1">
    <source>
        <dbReference type="ARBA" id="ARBA00009512"/>
    </source>
</evidence>
<evidence type="ECO:0000256" key="3">
    <source>
        <dbReference type="HAMAP-Rule" id="MF_00360"/>
    </source>
</evidence>
<dbReference type="GO" id="GO:0006412">
    <property type="term" value="P:translation"/>
    <property type="evidence" value="ECO:0007669"/>
    <property type="project" value="UniProtKB-UniRule"/>
</dbReference>
<comment type="function">
    <text evidence="3">Binds together with bS18 to 16S ribosomal RNA.</text>
</comment>
<dbReference type="InterPro" id="IPR000529">
    <property type="entry name" value="Ribosomal_bS6"/>
</dbReference>
<comment type="caution">
    <text evidence="4">The sequence shown here is derived from an EMBL/GenBank/DDBJ whole genome shotgun (WGS) entry which is preliminary data.</text>
</comment>
<dbReference type="Pfam" id="PF01250">
    <property type="entry name" value="Ribosomal_S6"/>
    <property type="match status" value="1"/>
</dbReference>
<evidence type="ECO:0000313" key="4">
    <source>
        <dbReference type="EMBL" id="OGI86115.1"/>
    </source>
</evidence>
<keyword evidence="3" id="KW-0699">rRNA-binding</keyword>
<evidence type="ECO:0000313" key="5">
    <source>
        <dbReference type="Proteomes" id="UP000179352"/>
    </source>
</evidence>
<dbReference type="GO" id="GO:0003735">
    <property type="term" value="F:structural constituent of ribosome"/>
    <property type="evidence" value="ECO:0007669"/>
    <property type="project" value="InterPro"/>
</dbReference>
<dbReference type="EMBL" id="MFUU01000010">
    <property type="protein sequence ID" value="OGI86115.1"/>
    <property type="molecule type" value="Genomic_DNA"/>
</dbReference>
<dbReference type="AlphaFoldDB" id="A0A1F6WWI9"/>
<reference evidence="4 5" key="1">
    <citation type="journal article" date="2016" name="Nat. Commun.">
        <title>Thousands of microbial genomes shed light on interconnected biogeochemical processes in an aquifer system.</title>
        <authorList>
            <person name="Anantharaman K."/>
            <person name="Brown C.T."/>
            <person name="Hug L.A."/>
            <person name="Sharon I."/>
            <person name="Castelle C.J."/>
            <person name="Probst A.J."/>
            <person name="Thomas B.C."/>
            <person name="Singh A."/>
            <person name="Wilkins M.J."/>
            <person name="Karaoz U."/>
            <person name="Brodie E.L."/>
            <person name="Williams K.H."/>
            <person name="Hubbard S.S."/>
            <person name="Banfield J.F."/>
        </authorList>
    </citation>
    <scope>NUCLEOTIDE SEQUENCE [LARGE SCALE GENOMIC DNA]</scope>
</reference>
<dbReference type="GO" id="GO:0005840">
    <property type="term" value="C:ribosome"/>
    <property type="evidence" value="ECO:0007669"/>
    <property type="project" value="UniProtKB-KW"/>
</dbReference>
<proteinExistence type="inferred from homology"/>
<dbReference type="STRING" id="1801770.A3A01_01685"/>
<keyword evidence="3" id="KW-0687">Ribonucleoprotein</keyword>
<dbReference type="Proteomes" id="UP000179352">
    <property type="component" value="Unassembled WGS sequence"/>
</dbReference>
<evidence type="ECO:0000256" key="2">
    <source>
        <dbReference type="ARBA" id="ARBA00035294"/>
    </source>
</evidence>
<dbReference type="InterPro" id="IPR014717">
    <property type="entry name" value="Transl_elong_EF1B/ribsomal_bS6"/>
</dbReference>
<keyword evidence="3" id="KW-0694">RNA-binding</keyword>
<protein>
    <recommendedName>
        <fullName evidence="2 3">Small ribosomal subunit protein bS6</fullName>
    </recommendedName>
</protein>
<dbReference type="HAMAP" id="MF_00360">
    <property type="entry name" value="Ribosomal_bS6"/>
    <property type="match status" value="1"/>
</dbReference>
<gene>
    <name evidence="3" type="primary">rpsF</name>
    <name evidence="4" type="ORF">A3A01_01685</name>
</gene>
<dbReference type="CDD" id="cd00473">
    <property type="entry name" value="bS6"/>
    <property type="match status" value="1"/>
</dbReference>
<name>A0A1F6WWI9_9BACT</name>
<dbReference type="InterPro" id="IPR020814">
    <property type="entry name" value="Ribosomal_S6_plastid/chlpt"/>
</dbReference>
<dbReference type="Gene3D" id="3.30.70.60">
    <property type="match status" value="1"/>
</dbReference>
<dbReference type="InterPro" id="IPR035980">
    <property type="entry name" value="Ribosomal_bS6_sf"/>
</dbReference>